<dbReference type="Proteomes" id="UP000000305">
    <property type="component" value="Unassembled WGS sequence"/>
</dbReference>
<accession>E9I1D7</accession>
<gene>
    <name evidence="1" type="ORF">DAPPUDRAFT_337293</name>
</gene>
<organism evidence="1 2">
    <name type="scientific">Daphnia pulex</name>
    <name type="common">Water flea</name>
    <dbReference type="NCBI Taxonomy" id="6669"/>
    <lineage>
        <taxon>Eukaryota</taxon>
        <taxon>Metazoa</taxon>
        <taxon>Ecdysozoa</taxon>
        <taxon>Arthropoda</taxon>
        <taxon>Crustacea</taxon>
        <taxon>Branchiopoda</taxon>
        <taxon>Diplostraca</taxon>
        <taxon>Cladocera</taxon>
        <taxon>Anomopoda</taxon>
        <taxon>Daphniidae</taxon>
        <taxon>Daphnia</taxon>
    </lineage>
</organism>
<sequence>MSIEGEIDDEYELPAPKRKRISNGVTIQMMMIAEAKRSSLNNRFLDVRYLKGIQAQGDEK</sequence>
<proteinExistence type="predicted"/>
<keyword evidence="2" id="KW-1185">Reference proteome</keyword>
<name>E9I1D7_DAPPU</name>
<reference evidence="1 2" key="1">
    <citation type="journal article" date="2011" name="Science">
        <title>The ecoresponsive genome of Daphnia pulex.</title>
        <authorList>
            <person name="Colbourne J.K."/>
            <person name="Pfrender M.E."/>
            <person name="Gilbert D."/>
            <person name="Thomas W.K."/>
            <person name="Tucker A."/>
            <person name="Oakley T.H."/>
            <person name="Tokishita S."/>
            <person name="Aerts A."/>
            <person name="Arnold G.J."/>
            <person name="Basu M.K."/>
            <person name="Bauer D.J."/>
            <person name="Caceres C.E."/>
            <person name="Carmel L."/>
            <person name="Casola C."/>
            <person name="Choi J.H."/>
            <person name="Detter J.C."/>
            <person name="Dong Q."/>
            <person name="Dusheyko S."/>
            <person name="Eads B.D."/>
            <person name="Frohlich T."/>
            <person name="Geiler-Samerotte K.A."/>
            <person name="Gerlach D."/>
            <person name="Hatcher P."/>
            <person name="Jogdeo S."/>
            <person name="Krijgsveld J."/>
            <person name="Kriventseva E.V."/>
            <person name="Kultz D."/>
            <person name="Laforsch C."/>
            <person name="Lindquist E."/>
            <person name="Lopez J."/>
            <person name="Manak J.R."/>
            <person name="Muller J."/>
            <person name="Pangilinan J."/>
            <person name="Patwardhan R.P."/>
            <person name="Pitluck S."/>
            <person name="Pritham E.J."/>
            <person name="Rechtsteiner A."/>
            <person name="Rho M."/>
            <person name="Rogozin I.B."/>
            <person name="Sakarya O."/>
            <person name="Salamov A."/>
            <person name="Schaack S."/>
            <person name="Shapiro H."/>
            <person name="Shiga Y."/>
            <person name="Skalitzky C."/>
            <person name="Smith Z."/>
            <person name="Souvorov A."/>
            <person name="Sung W."/>
            <person name="Tang Z."/>
            <person name="Tsuchiya D."/>
            <person name="Tu H."/>
            <person name="Vos H."/>
            <person name="Wang M."/>
            <person name="Wolf Y.I."/>
            <person name="Yamagata H."/>
            <person name="Yamada T."/>
            <person name="Ye Y."/>
            <person name="Shaw J.R."/>
            <person name="Andrews J."/>
            <person name="Crease T.J."/>
            <person name="Tang H."/>
            <person name="Lucas S.M."/>
            <person name="Robertson H.M."/>
            <person name="Bork P."/>
            <person name="Koonin E.V."/>
            <person name="Zdobnov E.M."/>
            <person name="Grigoriev I.V."/>
            <person name="Lynch M."/>
            <person name="Boore J.L."/>
        </authorList>
    </citation>
    <scope>NUCLEOTIDE SEQUENCE [LARGE SCALE GENOMIC DNA]</scope>
</reference>
<dbReference type="HOGENOM" id="CLU_2948531_0_0_1"/>
<evidence type="ECO:0000313" key="2">
    <source>
        <dbReference type="Proteomes" id="UP000000305"/>
    </source>
</evidence>
<evidence type="ECO:0000313" key="1">
    <source>
        <dbReference type="EMBL" id="EFX62193.1"/>
    </source>
</evidence>
<dbReference type="KEGG" id="dpx:DAPPUDRAFT_337293"/>
<dbReference type="InParanoid" id="E9I1D7"/>
<dbReference type="EMBL" id="GL733766">
    <property type="protein sequence ID" value="EFX62193.1"/>
    <property type="molecule type" value="Genomic_DNA"/>
</dbReference>
<feature type="non-terminal residue" evidence="1">
    <location>
        <position position="1"/>
    </location>
</feature>
<protein>
    <submittedName>
        <fullName evidence="1">Uncharacterized protein</fullName>
    </submittedName>
</protein>
<dbReference type="AlphaFoldDB" id="E9I1D7"/>